<feature type="signal peptide" evidence="1">
    <location>
        <begin position="1"/>
        <end position="21"/>
    </location>
</feature>
<dbReference type="EMBL" id="CAJNOJ010000249">
    <property type="protein sequence ID" value="CAF1336366.1"/>
    <property type="molecule type" value="Genomic_DNA"/>
</dbReference>
<accession>A0A815GB23</accession>
<keyword evidence="1" id="KW-0732">Signal</keyword>
<comment type="caution">
    <text evidence="2">The sequence shown here is derived from an EMBL/GenBank/DDBJ whole genome shotgun (WGS) entry which is preliminary data.</text>
</comment>
<sequence>MNFSAIVALLDFLCIAPHSSPTFEEIDSVFFSSLTYKPSINGYVQIIRPMGMQDMAIRFAFALVKEEYDLTRRDVMDQIYWFIVFIESAYELFGLCLRHHIYRIAEHYFALFSRDLLEPLERLI</sequence>
<evidence type="ECO:0000313" key="3">
    <source>
        <dbReference type="Proteomes" id="UP000663852"/>
    </source>
</evidence>
<dbReference type="Proteomes" id="UP000663852">
    <property type="component" value="Unassembled WGS sequence"/>
</dbReference>
<gene>
    <name evidence="2" type="ORF">EDS130_LOCUS32482</name>
</gene>
<evidence type="ECO:0000256" key="1">
    <source>
        <dbReference type="SAM" id="SignalP"/>
    </source>
</evidence>
<protein>
    <submittedName>
        <fullName evidence="2">Uncharacterized protein</fullName>
    </submittedName>
</protein>
<feature type="chain" id="PRO_5033009442" evidence="1">
    <location>
        <begin position="22"/>
        <end position="124"/>
    </location>
</feature>
<dbReference type="AlphaFoldDB" id="A0A815GB23"/>
<name>A0A815GB23_ADIRI</name>
<evidence type="ECO:0000313" key="2">
    <source>
        <dbReference type="EMBL" id="CAF1336366.1"/>
    </source>
</evidence>
<organism evidence="2 3">
    <name type="scientific">Adineta ricciae</name>
    <name type="common">Rotifer</name>
    <dbReference type="NCBI Taxonomy" id="249248"/>
    <lineage>
        <taxon>Eukaryota</taxon>
        <taxon>Metazoa</taxon>
        <taxon>Spiralia</taxon>
        <taxon>Gnathifera</taxon>
        <taxon>Rotifera</taxon>
        <taxon>Eurotatoria</taxon>
        <taxon>Bdelloidea</taxon>
        <taxon>Adinetida</taxon>
        <taxon>Adinetidae</taxon>
        <taxon>Adineta</taxon>
    </lineage>
</organism>
<reference evidence="2" key="1">
    <citation type="submission" date="2021-02" db="EMBL/GenBank/DDBJ databases">
        <authorList>
            <person name="Nowell W R."/>
        </authorList>
    </citation>
    <scope>NUCLEOTIDE SEQUENCE</scope>
</reference>
<proteinExistence type="predicted"/>